<dbReference type="EMBL" id="BAAANY010000040">
    <property type="protein sequence ID" value="GAA1715412.1"/>
    <property type="molecule type" value="Genomic_DNA"/>
</dbReference>
<protein>
    <submittedName>
        <fullName evidence="1">Uncharacterized protein</fullName>
    </submittedName>
</protein>
<dbReference type="RefSeq" id="WP_344314944.1">
    <property type="nucleotide sequence ID" value="NZ_BAAANY010000040.1"/>
</dbReference>
<organism evidence="1 2">
    <name type="scientific">Fodinicola feengrottensis</name>
    <dbReference type="NCBI Taxonomy" id="435914"/>
    <lineage>
        <taxon>Bacteria</taxon>
        <taxon>Bacillati</taxon>
        <taxon>Actinomycetota</taxon>
        <taxon>Actinomycetes</taxon>
        <taxon>Mycobacteriales</taxon>
        <taxon>Fodinicola</taxon>
    </lineage>
</organism>
<dbReference type="Proteomes" id="UP001500618">
    <property type="component" value="Unassembled WGS sequence"/>
</dbReference>
<comment type="caution">
    <text evidence="1">The sequence shown here is derived from an EMBL/GenBank/DDBJ whole genome shotgun (WGS) entry which is preliminary data.</text>
</comment>
<gene>
    <name evidence="1" type="ORF">GCM10009765_75300</name>
</gene>
<accession>A0ABN2J093</accession>
<evidence type="ECO:0000313" key="1">
    <source>
        <dbReference type="EMBL" id="GAA1715412.1"/>
    </source>
</evidence>
<proteinExistence type="predicted"/>
<name>A0ABN2J093_9ACTN</name>
<evidence type="ECO:0000313" key="2">
    <source>
        <dbReference type="Proteomes" id="UP001500618"/>
    </source>
</evidence>
<keyword evidence="2" id="KW-1185">Reference proteome</keyword>
<reference evidence="1 2" key="1">
    <citation type="journal article" date="2019" name="Int. J. Syst. Evol. Microbiol.">
        <title>The Global Catalogue of Microorganisms (GCM) 10K type strain sequencing project: providing services to taxonomists for standard genome sequencing and annotation.</title>
        <authorList>
            <consortium name="The Broad Institute Genomics Platform"/>
            <consortium name="The Broad Institute Genome Sequencing Center for Infectious Disease"/>
            <person name="Wu L."/>
            <person name="Ma J."/>
        </authorList>
    </citation>
    <scope>NUCLEOTIDE SEQUENCE [LARGE SCALE GENOMIC DNA]</scope>
    <source>
        <strain evidence="1 2">JCM 14718</strain>
    </source>
</reference>
<sequence length="47" mass="5216">MENYLGLVDRDPEPIAYDPVRASDYVGMNSTRITVLINSAAALSRFL</sequence>